<dbReference type="KEGG" id="ztr:MYCGRDRAFT_91787"/>
<name>F9X698_ZYMTI</name>
<reference evidence="3 4" key="1">
    <citation type="journal article" date="2011" name="PLoS Genet.">
        <title>Finished genome of the fungal wheat pathogen Mycosphaerella graminicola reveals dispensome structure, chromosome plasticity, and stealth pathogenesis.</title>
        <authorList>
            <person name="Goodwin S.B."/>
            <person name="Ben M'barek S."/>
            <person name="Dhillon B."/>
            <person name="Wittenberg A.H.J."/>
            <person name="Crane C.F."/>
            <person name="Hane J.K."/>
            <person name="Foster A.J."/>
            <person name="Van der Lee T.A.J."/>
            <person name="Grimwood J."/>
            <person name="Aerts A."/>
            <person name="Antoniw J."/>
            <person name="Bailey A."/>
            <person name="Bluhm B."/>
            <person name="Bowler J."/>
            <person name="Bristow J."/>
            <person name="van der Burgt A."/>
            <person name="Canto-Canche B."/>
            <person name="Churchill A.C.L."/>
            <person name="Conde-Ferraez L."/>
            <person name="Cools H.J."/>
            <person name="Coutinho P.M."/>
            <person name="Csukai M."/>
            <person name="Dehal P."/>
            <person name="De Wit P."/>
            <person name="Donzelli B."/>
            <person name="van de Geest H.C."/>
            <person name="van Ham R.C.H.J."/>
            <person name="Hammond-Kosack K.E."/>
            <person name="Henrissat B."/>
            <person name="Kilian A."/>
            <person name="Kobayashi A.K."/>
            <person name="Koopmann E."/>
            <person name="Kourmpetis Y."/>
            <person name="Kuzniar A."/>
            <person name="Lindquist E."/>
            <person name="Lombard V."/>
            <person name="Maliepaard C."/>
            <person name="Martins N."/>
            <person name="Mehrabi R."/>
            <person name="Nap J.P.H."/>
            <person name="Ponomarenko A."/>
            <person name="Rudd J.J."/>
            <person name="Salamov A."/>
            <person name="Schmutz J."/>
            <person name="Schouten H.J."/>
            <person name="Shapiro H."/>
            <person name="Stergiopoulos I."/>
            <person name="Torriani S.F.F."/>
            <person name="Tu H."/>
            <person name="de Vries R.P."/>
            <person name="Waalwijk C."/>
            <person name="Ware S.B."/>
            <person name="Wiebenga A."/>
            <person name="Zwiers L.-H."/>
            <person name="Oliver R.P."/>
            <person name="Grigoriev I.V."/>
            <person name="Kema G.H.J."/>
        </authorList>
    </citation>
    <scope>NUCLEOTIDE SEQUENCE [LARGE SCALE GENOMIC DNA]</scope>
    <source>
        <strain evidence="4">CBS 115943 / IPO323</strain>
    </source>
</reference>
<dbReference type="GeneID" id="13395568"/>
<dbReference type="VEuPathDB" id="FungiDB:ZTRI_3.617"/>
<feature type="region of interest" description="Disordered" evidence="1">
    <location>
        <begin position="136"/>
        <end position="159"/>
    </location>
</feature>
<sequence>MENMCDPVVYLVPASQAAETAFKHRANRVLRQLARKFDDLSHLGLSHRQSVARLDRAFFSGRRNIAFGSCRAVEFRLCHAAVDSYHLLLRVDPESSQLILLDVSGSGTWIRRSKHHDWTKIHQCSCTEPNQNRLLDFRPTNSPQAGGATSKKLKPQPQSSRYGHFDLWFRRYYSKET</sequence>
<evidence type="ECO:0000256" key="1">
    <source>
        <dbReference type="SAM" id="MobiDB-lite"/>
    </source>
</evidence>
<dbReference type="Proteomes" id="UP000008062">
    <property type="component" value="Chromosome 3"/>
</dbReference>
<dbReference type="AlphaFoldDB" id="F9X698"/>
<evidence type="ECO:0000313" key="4">
    <source>
        <dbReference type="Proteomes" id="UP000008062"/>
    </source>
</evidence>
<dbReference type="HOGENOM" id="CLU_1519059_0_0_1"/>
<accession>F9X698</accession>
<proteinExistence type="predicted"/>
<dbReference type="PROSITE" id="PS50006">
    <property type="entry name" value="FHA_DOMAIN"/>
    <property type="match status" value="1"/>
</dbReference>
<evidence type="ECO:0000313" key="3">
    <source>
        <dbReference type="EMBL" id="EGP89357.1"/>
    </source>
</evidence>
<dbReference type="InterPro" id="IPR000253">
    <property type="entry name" value="FHA_dom"/>
</dbReference>
<protein>
    <recommendedName>
        <fullName evidence="2">FHA domain-containing protein</fullName>
    </recommendedName>
</protein>
<dbReference type="InParanoid" id="F9X698"/>
<dbReference type="EMBL" id="CM001198">
    <property type="protein sequence ID" value="EGP89357.1"/>
    <property type="molecule type" value="Genomic_DNA"/>
</dbReference>
<feature type="domain" description="FHA" evidence="2">
    <location>
        <begin position="58"/>
        <end position="115"/>
    </location>
</feature>
<keyword evidence="4" id="KW-1185">Reference proteome</keyword>
<evidence type="ECO:0000259" key="2">
    <source>
        <dbReference type="PROSITE" id="PS50006"/>
    </source>
</evidence>
<gene>
    <name evidence="3" type="ORF">MYCGRDRAFT_91787</name>
</gene>
<organism evidence="3 4">
    <name type="scientific">Zymoseptoria tritici (strain CBS 115943 / IPO323)</name>
    <name type="common">Speckled leaf blotch fungus</name>
    <name type="synonym">Septoria tritici</name>
    <dbReference type="NCBI Taxonomy" id="336722"/>
    <lineage>
        <taxon>Eukaryota</taxon>
        <taxon>Fungi</taxon>
        <taxon>Dikarya</taxon>
        <taxon>Ascomycota</taxon>
        <taxon>Pezizomycotina</taxon>
        <taxon>Dothideomycetes</taxon>
        <taxon>Dothideomycetidae</taxon>
        <taxon>Mycosphaerellales</taxon>
        <taxon>Mycosphaerellaceae</taxon>
        <taxon>Zymoseptoria</taxon>
    </lineage>
</organism>
<dbReference type="RefSeq" id="XP_003854381.1">
    <property type="nucleotide sequence ID" value="XM_003854333.1"/>
</dbReference>